<organism evidence="2 3">
    <name type="scientific">Taxus chinensis</name>
    <name type="common">Chinese yew</name>
    <name type="synonym">Taxus wallichiana var. chinensis</name>
    <dbReference type="NCBI Taxonomy" id="29808"/>
    <lineage>
        <taxon>Eukaryota</taxon>
        <taxon>Viridiplantae</taxon>
        <taxon>Streptophyta</taxon>
        <taxon>Embryophyta</taxon>
        <taxon>Tracheophyta</taxon>
        <taxon>Spermatophyta</taxon>
        <taxon>Pinopsida</taxon>
        <taxon>Pinidae</taxon>
        <taxon>Conifers II</taxon>
        <taxon>Cupressales</taxon>
        <taxon>Taxaceae</taxon>
        <taxon>Taxus</taxon>
    </lineage>
</organism>
<evidence type="ECO:0000313" key="3">
    <source>
        <dbReference type="Proteomes" id="UP000824469"/>
    </source>
</evidence>
<sequence length="221" mass="24620">SIIPEDHGLVCRKCWKANFQAKLCTCSMGAVDGIGRRHNSVAERVFNEEIPCPMRTGDCNNGEIGPSKLGLDEALRGDPSTHVGQAKTMEKEWENPKKKAHASNNVDSESSKWETRSEDEENAADLASKMMEVNRQSISNKDPKKRLLNAHLNCGKRMKDSSGEKIALLTLEARDPNFDSPKLKGNLEVVMDVEDENNLEWSTVNRKSYHGFCGGGERRCT</sequence>
<dbReference type="AlphaFoldDB" id="A0AA38GXX0"/>
<keyword evidence="3" id="KW-1185">Reference proteome</keyword>
<gene>
    <name evidence="2" type="ORF">KI387_003157</name>
</gene>
<accession>A0AA38GXX0</accession>
<feature type="non-terminal residue" evidence="2">
    <location>
        <position position="1"/>
    </location>
</feature>
<dbReference type="EMBL" id="JAHRHJ020000001">
    <property type="protein sequence ID" value="KAH9331049.1"/>
    <property type="molecule type" value="Genomic_DNA"/>
</dbReference>
<evidence type="ECO:0000313" key="2">
    <source>
        <dbReference type="EMBL" id="KAH9331049.1"/>
    </source>
</evidence>
<proteinExistence type="predicted"/>
<comment type="caution">
    <text evidence="2">The sequence shown here is derived from an EMBL/GenBank/DDBJ whole genome shotgun (WGS) entry which is preliminary data.</text>
</comment>
<dbReference type="Proteomes" id="UP000824469">
    <property type="component" value="Unassembled WGS sequence"/>
</dbReference>
<evidence type="ECO:0000256" key="1">
    <source>
        <dbReference type="SAM" id="MobiDB-lite"/>
    </source>
</evidence>
<protein>
    <submittedName>
        <fullName evidence="2">Uncharacterized protein</fullName>
    </submittedName>
</protein>
<name>A0AA38GXX0_TAXCH</name>
<feature type="compositionally biased region" description="Basic and acidic residues" evidence="1">
    <location>
        <begin position="88"/>
        <end position="97"/>
    </location>
</feature>
<reference evidence="2 3" key="1">
    <citation type="journal article" date="2021" name="Nat. Plants">
        <title>The Taxus genome provides insights into paclitaxel biosynthesis.</title>
        <authorList>
            <person name="Xiong X."/>
            <person name="Gou J."/>
            <person name="Liao Q."/>
            <person name="Li Y."/>
            <person name="Zhou Q."/>
            <person name="Bi G."/>
            <person name="Li C."/>
            <person name="Du R."/>
            <person name="Wang X."/>
            <person name="Sun T."/>
            <person name="Guo L."/>
            <person name="Liang H."/>
            <person name="Lu P."/>
            <person name="Wu Y."/>
            <person name="Zhang Z."/>
            <person name="Ro D.K."/>
            <person name="Shang Y."/>
            <person name="Huang S."/>
            <person name="Yan J."/>
        </authorList>
    </citation>
    <scope>NUCLEOTIDE SEQUENCE [LARGE SCALE GENOMIC DNA]</scope>
    <source>
        <strain evidence="2">Ta-2019</strain>
    </source>
</reference>
<feature type="region of interest" description="Disordered" evidence="1">
    <location>
        <begin position="75"/>
        <end position="122"/>
    </location>
</feature>